<organism evidence="2 3">
    <name type="scientific">Triparma strigata</name>
    <dbReference type="NCBI Taxonomy" id="1606541"/>
    <lineage>
        <taxon>Eukaryota</taxon>
        <taxon>Sar</taxon>
        <taxon>Stramenopiles</taxon>
        <taxon>Ochrophyta</taxon>
        <taxon>Bolidophyceae</taxon>
        <taxon>Parmales</taxon>
        <taxon>Triparmaceae</taxon>
        <taxon>Triparma</taxon>
    </lineage>
</organism>
<evidence type="ECO:0008006" key="4">
    <source>
        <dbReference type="Google" id="ProtNLM"/>
    </source>
</evidence>
<evidence type="ECO:0000313" key="3">
    <source>
        <dbReference type="Proteomes" id="UP001165085"/>
    </source>
</evidence>
<keyword evidence="3" id="KW-1185">Reference proteome</keyword>
<dbReference type="GO" id="GO:0006623">
    <property type="term" value="P:protein targeting to vacuole"/>
    <property type="evidence" value="ECO:0007669"/>
    <property type="project" value="TreeGrafter"/>
</dbReference>
<comment type="caution">
    <text evidence="2">The sequence shown here is derived from an EMBL/GenBank/DDBJ whole genome shotgun (WGS) entry which is preliminary data.</text>
</comment>
<dbReference type="InterPro" id="IPR026847">
    <property type="entry name" value="VPS13"/>
</dbReference>
<proteinExistence type="inferred from homology"/>
<evidence type="ECO:0000313" key="2">
    <source>
        <dbReference type="EMBL" id="GMH66352.1"/>
    </source>
</evidence>
<reference evidence="3" key="1">
    <citation type="journal article" date="2023" name="Commun. Biol.">
        <title>Genome analysis of Parmales, the sister group of diatoms, reveals the evolutionary specialization of diatoms from phago-mixotrophs to photoautotrophs.</title>
        <authorList>
            <person name="Ban H."/>
            <person name="Sato S."/>
            <person name="Yoshikawa S."/>
            <person name="Yamada K."/>
            <person name="Nakamura Y."/>
            <person name="Ichinomiya M."/>
            <person name="Sato N."/>
            <person name="Blanc-Mathieu R."/>
            <person name="Endo H."/>
            <person name="Kuwata A."/>
            <person name="Ogata H."/>
        </authorList>
    </citation>
    <scope>NUCLEOTIDE SEQUENCE [LARGE SCALE GENOMIC DNA]</scope>
    <source>
        <strain evidence="3">NIES 3701</strain>
    </source>
</reference>
<dbReference type="Proteomes" id="UP001165085">
    <property type="component" value="Unassembled WGS sequence"/>
</dbReference>
<dbReference type="EMBL" id="BRXY01000107">
    <property type="protein sequence ID" value="GMH66352.1"/>
    <property type="molecule type" value="Genomic_DNA"/>
</dbReference>
<evidence type="ECO:0000256" key="1">
    <source>
        <dbReference type="ARBA" id="ARBA00006545"/>
    </source>
</evidence>
<dbReference type="PANTHER" id="PTHR16166">
    <property type="entry name" value="VACUOLAR PROTEIN SORTING-ASSOCIATED PROTEIN VPS13"/>
    <property type="match status" value="1"/>
</dbReference>
<comment type="similarity">
    <text evidence="1">Belongs to the VPS13 family.</text>
</comment>
<dbReference type="PANTHER" id="PTHR16166:SF93">
    <property type="entry name" value="INTERMEMBRANE LIPID TRANSFER PROTEIN VPS13"/>
    <property type="match status" value="1"/>
</dbReference>
<accession>A0A9W7ABD4</accession>
<dbReference type="OrthoDB" id="428159at2759"/>
<dbReference type="GO" id="GO:0045053">
    <property type="term" value="P:protein retention in Golgi apparatus"/>
    <property type="evidence" value="ECO:0007669"/>
    <property type="project" value="TreeGrafter"/>
</dbReference>
<name>A0A9W7ABD4_9STRA</name>
<gene>
    <name evidence="2" type="ORF">TrST_g8849</name>
</gene>
<sequence>MFNVENLRIYWRNKSILVPFDVIDGETDVIDFDDSMLDGYDDLSRDLVFAKICLFEYKGTSNKTWRIKEIRGRGKGREKNGGGGYEVAFKDVELKSVEGEECEMFYVGFGMQVVGEGTGFYVDRVKIKHVERMKEEKREEATKVVFNAVEADFDKEGLKDFVYFAKLSDDTLEELQKQQYDPQIIVKKTFQFTLNTLKMSYSPLVLLTKLTFSKEEQTSSDTTVSSHACLGFYNASVEIRGEPSTHIRVRRLVVERARQIIMPELIPISSAYKVTSNNATSKVEAKNIKILKDAFEDFNEIVSSAPTNRKPKAGLRSFCFDVDRFIVEIVDSASGIALEAERVYCKADGSVRDLKGEGKAAMSVKCFNEIFRCYEDAVEPCLIAANLEKDVDGTSFEFNGASAVLVNVTTANVASLRNILGAWEKGHEGDIEIRSIKTEVTWKNPEDVEVEIVDGEYFRVILPEGYAPTLIPLPKAGCTSAFLLDPAKPAQTLRFETYVESSTNLGKKGGAGRGIETSKEDWAPCDSDWILELNRNGDDDDDGSNLTQTFARTRQHYASLHSKILAFPAPTSKKASIAQTLHHHEGALWCKRGGDGAKQGDFKFPLRFTVTNLGDGEVRSSGALSIENGTSSFLTLYVYSIEDNQDCQPTQSYDIEACAGLIVPAKVASEAMSCSFGSVAFSVLSPGACGGTRKFITPYLNDVGKEHKAVVNLEFGNEGVKVSIKDAREARGEGGEKKYHRRTSSKSSTQSAIYANLVNKRNLRHLSPPLPPFQCSLKINIPNMQVSFCSNLVKPFREVALLTLVGVNLSLTRPTVKIKIVGVQLDNFEPRATHPVALTSGSDETPFLQVSYQADESRISAAQLMFGSKLKASLDVTSTLAIVAFVEDMISIWSDDEKGGSSTDKNDNCGETFDWYSNIVKIDKLKVGDVSILLTWSAEGGTPGEAEKNCPEWLDVLLQAASFPNARLSVQGLELRDVCLPLSRISERVVIHYSDQVTYQLFSIISSLSVLGAPAEMMSNVGSGVERFLVKPIKGIVDGDVMEGVEEGVQGLMGGIIGGVAKSLGRVGEVLNQNLAGMMTDSDYIETRDLLNRQQSGRFTPEECDGVEVLARKFGAGVSLGFVSGTSGLLDLFESNVTRGKVARAMVGAIVKPIVGINDGIINTLHSISDADLLRPPALQARGRRALGLGLLPFDQEASMAEEIVTCGGTIDDSYLGHVKLVDALLIFSEKCLWALSNAEREDVRILCYGDICYFEVHPRHLRIVVFSNAGVEMLDIPSSVASYSRINELISPHAKKMGNAKVGGGCRVKYSPIAAANQLKFERNLGGPDLLSNMNVYLTNCGEVNEIFLSVITSNAYTIEVMGSTRLQANQTMLIRGVRREEWDESTPMTMMISSSGICLNITEELSTSSLETIVERGSEAAVVEKRRGGGRCTYSIVLGYGSKCVS</sequence>
<protein>
    <recommendedName>
        <fullName evidence="4">Vacuolar protein sorting-associated protein 13 VPS13 adaptor binding domain-containing protein</fullName>
    </recommendedName>
</protein>